<evidence type="ECO:0000256" key="3">
    <source>
        <dbReference type="ARBA" id="ARBA00018029"/>
    </source>
</evidence>
<comment type="pathway">
    <text evidence="8">Amino-sugar metabolism; N-acetylneuraminate degradation; D-fructose 6-phosphate from N-acetylneuraminate: step 4/5.</text>
</comment>
<comment type="cofactor">
    <cofactor evidence="12">
        <name>a divalent metal cation</name>
        <dbReference type="ChEBI" id="CHEBI:60240"/>
    </cofactor>
    <text evidence="12">Binds 1 divalent metal cation per subunit.</text>
</comment>
<dbReference type="RefSeq" id="WP_090868411.1">
    <property type="nucleotide sequence ID" value="NZ_FOHE01000005.1"/>
</dbReference>
<keyword evidence="5 9" id="KW-0378">Hydrolase</keyword>
<evidence type="ECO:0000256" key="4">
    <source>
        <dbReference type="ARBA" id="ARBA00022723"/>
    </source>
</evidence>
<dbReference type="GO" id="GO:0006046">
    <property type="term" value="P:N-acetylglucosamine catabolic process"/>
    <property type="evidence" value="ECO:0007669"/>
    <property type="project" value="TreeGrafter"/>
</dbReference>
<dbReference type="PANTHER" id="PTHR11113:SF14">
    <property type="entry name" value="N-ACETYLGLUCOSAMINE-6-PHOSPHATE DEACETYLASE"/>
    <property type="match status" value="1"/>
</dbReference>
<reference evidence="15 16" key="1">
    <citation type="submission" date="2016-10" db="EMBL/GenBank/DDBJ databases">
        <authorList>
            <person name="de Groot N.N."/>
        </authorList>
    </citation>
    <scope>NUCLEOTIDE SEQUENCE [LARGE SCALE GENOMIC DNA]</scope>
    <source>
        <strain evidence="15 16">IBRC-M 10780</strain>
    </source>
</reference>
<dbReference type="PIRSF" id="PIRSF038994">
    <property type="entry name" value="NagA"/>
    <property type="match status" value="1"/>
</dbReference>
<dbReference type="Gene3D" id="3.20.20.140">
    <property type="entry name" value="Metal-dependent hydrolases"/>
    <property type="match status" value="1"/>
</dbReference>
<feature type="binding site" evidence="11">
    <location>
        <begin position="228"/>
        <end position="229"/>
    </location>
    <ligand>
        <name>substrate</name>
    </ligand>
</feature>
<dbReference type="CDD" id="cd00854">
    <property type="entry name" value="NagA"/>
    <property type="match status" value="1"/>
</dbReference>
<evidence type="ECO:0000256" key="7">
    <source>
        <dbReference type="ARBA" id="ARBA00047647"/>
    </source>
</evidence>
<evidence type="ECO:0000313" key="16">
    <source>
        <dbReference type="Proteomes" id="UP000198618"/>
    </source>
</evidence>
<dbReference type="GO" id="GO:0008448">
    <property type="term" value="F:N-acetylglucosamine-6-phosphate deacetylase activity"/>
    <property type="evidence" value="ECO:0007669"/>
    <property type="project" value="UniProtKB-EC"/>
</dbReference>
<dbReference type="STRING" id="930131.SAMN05216389_105132"/>
<evidence type="ECO:0000256" key="5">
    <source>
        <dbReference type="ARBA" id="ARBA00022801"/>
    </source>
</evidence>
<dbReference type="InterPro" id="IPR059134">
    <property type="entry name" value="BsNagA_N"/>
</dbReference>
<evidence type="ECO:0000256" key="9">
    <source>
        <dbReference type="PIRNR" id="PIRNR038994"/>
    </source>
</evidence>
<keyword evidence="4 12" id="KW-0479">Metal-binding</keyword>
<gene>
    <name evidence="15" type="ORF">SAMN05216389_105132</name>
</gene>
<keyword evidence="6 9" id="KW-0119">Carbohydrate metabolism</keyword>
<dbReference type="SUPFAM" id="SSF51338">
    <property type="entry name" value="Composite domain of metallo-dependent hydrolases"/>
    <property type="match status" value="1"/>
</dbReference>
<dbReference type="SUPFAM" id="SSF51556">
    <property type="entry name" value="Metallo-dependent hydrolases"/>
    <property type="match status" value="1"/>
</dbReference>
<feature type="domain" description="BsNagA composite" evidence="14">
    <location>
        <begin position="7"/>
        <end position="43"/>
    </location>
</feature>
<dbReference type="Pfam" id="PF22644">
    <property type="entry name" value="BsNagA_N"/>
    <property type="match status" value="1"/>
</dbReference>
<feature type="binding site" evidence="12">
    <location>
        <position position="225"/>
    </location>
    <ligand>
        <name>Zn(2+)</name>
        <dbReference type="ChEBI" id="CHEBI:29105"/>
    </ligand>
</feature>
<organism evidence="15 16">
    <name type="scientific">Oceanobacillus limi</name>
    <dbReference type="NCBI Taxonomy" id="930131"/>
    <lineage>
        <taxon>Bacteria</taxon>
        <taxon>Bacillati</taxon>
        <taxon>Bacillota</taxon>
        <taxon>Bacilli</taxon>
        <taxon>Bacillales</taxon>
        <taxon>Bacillaceae</taxon>
        <taxon>Oceanobacillus</taxon>
    </lineage>
</organism>
<keyword evidence="16" id="KW-1185">Reference proteome</keyword>
<dbReference type="OrthoDB" id="9776488at2"/>
<dbReference type="Gene3D" id="2.30.40.10">
    <property type="entry name" value="Urease, subunit C, domain 1"/>
    <property type="match status" value="1"/>
</dbReference>
<dbReference type="NCBIfam" id="TIGR00221">
    <property type="entry name" value="nagA"/>
    <property type="match status" value="1"/>
</dbReference>
<dbReference type="InterPro" id="IPR003764">
    <property type="entry name" value="GlcNAc_6-P_deAcase"/>
</dbReference>
<dbReference type="EMBL" id="FOHE01000005">
    <property type="protein sequence ID" value="SET09180.1"/>
    <property type="molecule type" value="Genomic_DNA"/>
</dbReference>
<dbReference type="AlphaFoldDB" id="A0A1I0BQL0"/>
<evidence type="ECO:0000256" key="2">
    <source>
        <dbReference type="ARBA" id="ARBA00011899"/>
    </source>
</evidence>
<feature type="binding site" evidence="11">
    <location>
        <position position="149"/>
    </location>
    <ligand>
        <name>substrate</name>
    </ligand>
</feature>
<feature type="binding site" evidence="11">
    <location>
        <position position="236"/>
    </location>
    <ligand>
        <name>substrate</name>
    </ligand>
</feature>
<feature type="active site" description="Proton donor/acceptor" evidence="10">
    <location>
        <position position="283"/>
    </location>
</feature>
<evidence type="ECO:0000256" key="11">
    <source>
        <dbReference type="PIRSR" id="PIRSR038994-2"/>
    </source>
</evidence>
<feature type="domain" description="Amidohydrolase-related" evidence="13">
    <location>
        <begin position="61"/>
        <end position="387"/>
    </location>
</feature>
<dbReference type="InterPro" id="IPR011059">
    <property type="entry name" value="Metal-dep_hydrolase_composite"/>
</dbReference>
<feature type="binding site" evidence="12">
    <location>
        <position position="138"/>
    </location>
    <ligand>
        <name>Zn(2+)</name>
        <dbReference type="ChEBI" id="CHEBI:29105"/>
    </ligand>
</feature>
<dbReference type="InterPro" id="IPR032466">
    <property type="entry name" value="Metal_Hydrolase"/>
</dbReference>
<feature type="binding site" evidence="11">
    <location>
        <position position="260"/>
    </location>
    <ligand>
        <name>substrate</name>
    </ligand>
</feature>
<dbReference type="FunFam" id="3.20.20.140:FF:000004">
    <property type="entry name" value="N-acetylglucosamine-6-phosphate deacetylase"/>
    <property type="match status" value="1"/>
</dbReference>
<name>A0A1I0BQL0_9BACI</name>
<feature type="binding site" evidence="11">
    <location>
        <begin position="316"/>
        <end position="318"/>
    </location>
    <ligand>
        <name>substrate</name>
    </ligand>
</feature>
<accession>A0A1I0BQL0</accession>
<sequence>MESGSNSIYIRNVTIYTENEIISNGSVLVEDGKINAIFSENEKPTSYPNRFKILDGSNLNLIPGFIDGHIHGANGADVMDATEKAMDAMASVLPMEGTTSFLATTITQSPENIEKALQNIAKYPNKPGQAEVLGVHLEGPFIEASKKGAQPLEYIMKPDIAQFDKWQKLSGNKIKTITMAPEHDEDGSFIRHLFESGVNVSAGHTATGFEGMKKAVSHGVRQITHLCNAMNGIHHRDIGVVGAAFSLEELRAELIADGIHVVPDMLELIYRNVGSERLILITDAMRAKCLQAGDYELGGQPVTVTEDRAVLEDGTLAGSILKLQHGAQRMLMIKDVSLQQVIEMASINPAKQLNIFDKKGSIAVGKDADLLLVDDELNLSYTICQGVIAFEEENINENY</sequence>
<evidence type="ECO:0000256" key="12">
    <source>
        <dbReference type="PIRSR" id="PIRSR038994-3"/>
    </source>
</evidence>
<comment type="catalytic activity">
    <reaction evidence="7">
        <text>N-acetyl-D-glucosamine 6-phosphate + H2O = D-glucosamine 6-phosphate + acetate</text>
        <dbReference type="Rhea" id="RHEA:22936"/>
        <dbReference type="ChEBI" id="CHEBI:15377"/>
        <dbReference type="ChEBI" id="CHEBI:30089"/>
        <dbReference type="ChEBI" id="CHEBI:57513"/>
        <dbReference type="ChEBI" id="CHEBI:58725"/>
        <dbReference type="EC" id="3.5.1.25"/>
    </reaction>
</comment>
<dbReference type="GO" id="GO:0046872">
    <property type="term" value="F:metal ion binding"/>
    <property type="evidence" value="ECO:0007669"/>
    <property type="project" value="UniProtKB-KW"/>
</dbReference>
<dbReference type="EC" id="3.5.1.25" evidence="2"/>
<evidence type="ECO:0000256" key="6">
    <source>
        <dbReference type="ARBA" id="ARBA00023277"/>
    </source>
</evidence>
<dbReference type="Pfam" id="PF01979">
    <property type="entry name" value="Amidohydro_1"/>
    <property type="match status" value="1"/>
</dbReference>
<dbReference type="PANTHER" id="PTHR11113">
    <property type="entry name" value="N-ACETYLGLUCOSAMINE-6-PHOSPHATE DEACETYLASE"/>
    <property type="match status" value="1"/>
</dbReference>
<proteinExistence type="inferred from homology"/>
<evidence type="ECO:0000256" key="10">
    <source>
        <dbReference type="PIRSR" id="PIRSR038994-1"/>
    </source>
</evidence>
<comment type="similarity">
    <text evidence="1 9">Belongs to the metallo-dependent hydrolases superfamily. NagA family.</text>
</comment>
<evidence type="ECO:0000256" key="8">
    <source>
        <dbReference type="ARBA" id="ARBA00060590"/>
    </source>
</evidence>
<protein>
    <recommendedName>
        <fullName evidence="3">N-acetylglucosamine-6-phosphate deacetylase</fullName>
        <ecNumber evidence="2">3.5.1.25</ecNumber>
    </recommendedName>
</protein>
<feature type="binding site" evidence="12">
    <location>
        <position position="204"/>
    </location>
    <ligand>
        <name>Zn(2+)</name>
        <dbReference type="ChEBI" id="CHEBI:29105"/>
    </ligand>
</feature>
<dbReference type="Proteomes" id="UP000198618">
    <property type="component" value="Unassembled WGS sequence"/>
</dbReference>
<evidence type="ECO:0000259" key="13">
    <source>
        <dbReference type="Pfam" id="PF01979"/>
    </source>
</evidence>
<evidence type="ECO:0000256" key="1">
    <source>
        <dbReference type="ARBA" id="ARBA00010716"/>
    </source>
</evidence>
<evidence type="ECO:0000259" key="14">
    <source>
        <dbReference type="Pfam" id="PF22644"/>
    </source>
</evidence>
<evidence type="ECO:0000313" key="15">
    <source>
        <dbReference type="EMBL" id="SET09180.1"/>
    </source>
</evidence>
<dbReference type="InterPro" id="IPR006680">
    <property type="entry name" value="Amidohydro-rel"/>
</dbReference>